<feature type="signal peptide" evidence="2">
    <location>
        <begin position="1"/>
        <end position="18"/>
    </location>
</feature>
<accession>A0AAN7SPF4</accession>
<evidence type="ECO:0000313" key="3">
    <source>
        <dbReference type="EMBL" id="KAK4875880.1"/>
    </source>
</evidence>
<dbReference type="EMBL" id="JARPUR010000005">
    <property type="protein sequence ID" value="KAK4875880.1"/>
    <property type="molecule type" value="Genomic_DNA"/>
</dbReference>
<comment type="caution">
    <text evidence="3">The sequence shown here is derived from an EMBL/GenBank/DDBJ whole genome shotgun (WGS) entry which is preliminary data.</text>
</comment>
<protein>
    <submittedName>
        <fullName evidence="3">Uncharacterized protein</fullName>
    </submittedName>
</protein>
<gene>
    <name evidence="3" type="ORF">RN001_012302</name>
</gene>
<proteinExistence type="predicted"/>
<keyword evidence="4" id="KW-1185">Reference proteome</keyword>
<dbReference type="AlphaFoldDB" id="A0AAN7SPF4"/>
<evidence type="ECO:0000313" key="4">
    <source>
        <dbReference type="Proteomes" id="UP001353858"/>
    </source>
</evidence>
<dbReference type="Proteomes" id="UP001353858">
    <property type="component" value="Unassembled WGS sequence"/>
</dbReference>
<feature type="region of interest" description="Disordered" evidence="1">
    <location>
        <begin position="104"/>
        <end position="125"/>
    </location>
</feature>
<feature type="chain" id="PRO_5043006267" evidence="2">
    <location>
        <begin position="19"/>
        <end position="373"/>
    </location>
</feature>
<evidence type="ECO:0000256" key="2">
    <source>
        <dbReference type="SAM" id="SignalP"/>
    </source>
</evidence>
<organism evidence="3 4">
    <name type="scientific">Aquatica leii</name>
    <dbReference type="NCBI Taxonomy" id="1421715"/>
    <lineage>
        <taxon>Eukaryota</taxon>
        <taxon>Metazoa</taxon>
        <taxon>Ecdysozoa</taxon>
        <taxon>Arthropoda</taxon>
        <taxon>Hexapoda</taxon>
        <taxon>Insecta</taxon>
        <taxon>Pterygota</taxon>
        <taxon>Neoptera</taxon>
        <taxon>Endopterygota</taxon>
        <taxon>Coleoptera</taxon>
        <taxon>Polyphaga</taxon>
        <taxon>Elateriformia</taxon>
        <taxon>Elateroidea</taxon>
        <taxon>Lampyridae</taxon>
        <taxon>Luciolinae</taxon>
        <taxon>Aquatica</taxon>
    </lineage>
</organism>
<evidence type="ECO:0000256" key="1">
    <source>
        <dbReference type="SAM" id="MobiDB-lite"/>
    </source>
</evidence>
<sequence>MTSKTWVFSLLFFIYVYANEEKESSIVLWYPIPIHLKQLEALTQSQNLSKCQEFILQQLVRPNFANKQISSCNNPKVTERILDTESKADPTDSLKLPTTVSDDVSVRHSDVEPQESLENINNGGEDKSIESRIITIPQSEVQAVTKPVTNILKNPSNIATRKSPDTIDRVAPKEILSPNKEMFNEEDLVYRGMIPVPAESFKQDDITTRIDAAPVNNDVTSGPQEDLGSLVKDYIDRGEGSNGKPCNYMHRFKNEELFKLWHQQNDINGKQTAICSYICTAIGENIYNKNNCNIQEVRKFCSNVATRWQNVSRSHNFFLTKYDHWLEVLNLLKELNIPIMTNLSPENEEDEEKKEEAFDFYYLDNLELETEID</sequence>
<keyword evidence="2" id="KW-0732">Signal</keyword>
<reference evidence="4" key="1">
    <citation type="submission" date="2023-01" db="EMBL/GenBank/DDBJ databases">
        <title>Key to firefly adult light organ development and bioluminescence: homeobox transcription factors regulate luciferase expression and transportation to peroxisome.</title>
        <authorList>
            <person name="Fu X."/>
        </authorList>
    </citation>
    <scope>NUCLEOTIDE SEQUENCE [LARGE SCALE GENOMIC DNA]</scope>
</reference>
<name>A0AAN7SPF4_9COLE</name>